<reference evidence="2" key="2">
    <citation type="submission" date="2020-09" db="EMBL/GenBank/DDBJ databases">
        <authorList>
            <person name="Sun Q."/>
            <person name="Ohkuma M."/>
        </authorList>
    </citation>
    <scope>NUCLEOTIDE SEQUENCE</scope>
    <source>
        <strain evidence="2">JCM 13919</strain>
    </source>
</reference>
<dbReference type="OrthoDB" id="5645441at2"/>
<dbReference type="GO" id="GO:0003677">
    <property type="term" value="F:DNA binding"/>
    <property type="evidence" value="ECO:0007669"/>
    <property type="project" value="InterPro"/>
</dbReference>
<dbReference type="PROSITE" id="PS50943">
    <property type="entry name" value="HTH_CROC1"/>
    <property type="match status" value="1"/>
</dbReference>
<evidence type="ECO:0000313" key="3">
    <source>
        <dbReference type="Proteomes" id="UP000630149"/>
    </source>
</evidence>
<reference evidence="2" key="1">
    <citation type="journal article" date="2014" name="Int. J. Syst. Evol. Microbiol.">
        <title>Complete genome sequence of Corynebacterium casei LMG S-19264T (=DSM 44701T), isolated from a smear-ripened cheese.</title>
        <authorList>
            <consortium name="US DOE Joint Genome Institute (JGI-PGF)"/>
            <person name="Walter F."/>
            <person name="Albersmeier A."/>
            <person name="Kalinowski J."/>
            <person name="Ruckert C."/>
        </authorList>
    </citation>
    <scope>NUCLEOTIDE SEQUENCE</scope>
    <source>
        <strain evidence="2">JCM 13919</strain>
    </source>
</reference>
<sequence>MITKETSKTMQYLEELMGEKLTLGLFMRSIRQGEELTQVDFAKMLGISKQALCDIEHGRKPISPKKAAEYADLLGYSRRQFVQLCLQDILDRDKLGLIVDVENAA</sequence>
<comment type="caution">
    <text evidence="2">The sequence shown here is derived from an EMBL/GenBank/DDBJ whole genome shotgun (WGS) entry which is preliminary data.</text>
</comment>
<protein>
    <recommendedName>
        <fullName evidence="1">HTH cro/C1-type domain-containing protein</fullName>
    </recommendedName>
</protein>
<proteinExistence type="predicted"/>
<dbReference type="Pfam" id="PF01381">
    <property type="entry name" value="HTH_3"/>
    <property type="match status" value="1"/>
</dbReference>
<dbReference type="EMBL" id="BMOB01000006">
    <property type="protein sequence ID" value="GGI87889.1"/>
    <property type="molecule type" value="Genomic_DNA"/>
</dbReference>
<dbReference type="RefSeq" id="WP_131776849.1">
    <property type="nucleotide sequence ID" value="NZ_BMOB01000006.1"/>
</dbReference>
<dbReference type="Gene3D" id="1.10.260.40">
    <property type="entry name" value="lambda repressor-like DNA-binding domains"/>
    <property type="match status" value="1"/>
</dbReference>
<dbReference type="Proteomes" id="UP000630149">
    <property type="component" value="Unassembled WGS sequence"/>
</dbReference>
<dbReference type="InterPro" id="IPR010982">
    <property type="entry name" value="Lambda_DNA-bd_dom_sf"/>
</dbReference>
<dbReference type="SUPFAM" id="SSF47413">
    <property type="entry name" value="lambda repressor-like DNA-binding domains"/>
    <property type="match status" value="1"/>
</dbReference>
<dbReference type="AlphaFoldDB" id="A0A917NC45"/>
<name>A0A917NC45_9GAMM</name>
<organism evidence="2 3">
    <name type="scientific">Legionella impletisoli</name>
    <dbReference type="NCBI Taxonomy" id="343510"/>
    <lineage>
        <taxon>Bacteria</taxon>
        <taxon>Pseudomonadati</taxon>
        <taxon>Pseudomonadota</taxon>
        <taxon>Gammaproteobacteria</taxon>
        <taxon>Legionellales</taxon>
        <taxon>Legionellaceae</taxon>
        <taxon>Legionella</taxon>
    </lineage>
</organism>
<feature type="domain" description="HTH cro/C1-type" evidence="1">
    <location>
        <begin position="27"/>
        <end position="81"/>
    </location>
</feature>
<evidence type="ECO:0000313" key="2">
    <source>
        <dbReference type="EMBL" id="GGI87889.1"/>
    </source>
</evidence>
<keyword evidence="3" id="KW-1185">Reference proteome</keyword>
<dbReference type="InterPro" id="IPR001387">
    <property type="entry name" value="Cro/C1-type_HTH"/>
</dbReference>
<dbReference type="SMART" id="SM00530">
    <property type="entry name" value="HTH_XRE"/>
    <property type="match status" value="1"/>
</dbReference>
<accession>A0A917NC45</accession>
<dbReference type="CDD" id="cd00093">
    <property type="entry name" value="HTH_XRE"/>
    <property type="match status" value="1"/>
</dbReference>
<evidence type="ECO:0000259" key="1">
    <source>
        <dbReference type="PROSITE" id="PS50943"/>
    </source>
</evidence>
<gene>
    <name evidence="2" type="ORF">GCM10007966_15820</name>
</gene>